<protein>
    <submittedName>
        <fullName evidence="1">Uncharacterized protein</fullName>
    </submittedName>
</protein>
<accession>A0A371GCE3</accession>
<comment type="caution">
    <text evidence="1">The sequence shown here is derived from an EMBL/GenBank/DDBJ whole genome shotgun (WGS) entry which is preliminary data.</text>
</comment>
<sequence length="90" mass="10353">MDRAKEAIQKAFNDNEDNNPNIEMDCEVSEDLNKCIDRLNENDKFVDHIHNELPIYKRAGACRDASALHECYECNLIDPIALKDIDDSNE</sequence>
<evidence type="ECO:0000313" key="2">
    <source>
        <dbReference type="Proteomes" id="UP000257109"/>
    </source>
</evidence>
<gene>
    <name evidence="1" type="ORF">CR513_30441</name>
</gene>
<keyword evidence="2" id="KW-1185">Reference proteome</keyword>
<organism evidence="1 2">
    <name type="scientific">Mucuna pruriens</name>
    <name type="common">Velvet bean</name>
    <name type="synonym">Dolichos pruriens</name>
    <dbReference type="NCBI Taxonomy" id="157652"/>
    <lineage>
        <taxon>Eukaryota</taxon>
        <taxon>Viridiplantae</taxon>
        <taxon>Streptophyta</taxon>
        <taxon>Embryophyta</taxon>
        <taxon>Tracheophyta</taxon>
        <taxon>Spermatophyta</taxon>
        <taxon>Magnoliopsida</taxon>
        <taxon>eudicotyledons</taxon>
        <taxon>Gunneridae</taxon>
        <taxon>Pentapetalae</taxon>
        <taxon>rosids</taxon>
        <taxon>fabids</taxon>
        <taxon>Fabales</taxon>
        <taxon>Fabaceae</taxon>
        <taxon>Papilionoideae</taxon>
        <taxon>50 kb inversion clade</taxon>
        <taxon>NPAAA clade</taxon>
        <taxon>indigoferoid/millettioid clade</taxon>
        <taxon>Phaseoleae</taxon>
        <taxon>Mucuna</taxon>
    </lineage>
</organism>
<evidence type="ECO:0000313" key="1">
    <source>
        <dbReference type="EMBL" id="RDX88023.1"/>
    </source>
</evidence>
<feature type="non-terminal residue" evidence="1">
    <location>
        <position position="1"/>
    </location>
</feature>
<dbReference type="EMBL" id="QJKJ01006074">
    <property type="protein sequence ID" value="RDX88023.1"/>
    <property type="molecule type" value="Genomic_DNA"/>
</dbReference>
<name>A0A371GCE3_MUCPR</name>
<reference evidence="1" key="1">
    <citation type="submission" date="2018-05" db="EMBL/GenBank/DDBJ databases">
        <title>Draft genome of Mucuna pruriens seed.</title>
        <authorList>
            <person name="Nnadi N.E."/>
            <person name="Vos R."/>
            <person name="Hasami M.H."/>
            <person name="Devisetty U.K."/>
            <person name="Aguiy J.C."/>
        </authorList>
    </citation>
    <scope>NUCLEOTIDE SEQUENCE [LARGE SCALE GENOMIC DNA]</scope>
    <source>
        <strain evidence="1">JCA_2017</strain>
    </source>
</reference>
<proteinExistence type="predicted"/>
<dbReference type="Proteomes" id="UP000257109">
    <property type="component" value="Unassembled WGS sequence"/>
</dbReference>
<dbReference type="AlphaFoldDB" id="A0A371GCE3"/>